<evidence type="ECO:0000313" key="1">
    <source>
        <dbReference type="EMBL" id="KAJ1091839.1"/>
    </source>
</evidence>
<evidence type="ECO:0000313" key="2">
    <source>
        <dbReference type="Proteomes" id="UP001066276"/>
    </source>
</evidence>
<organism evidence="1 2">
    <name type="scientific">Pleurodeles waltl</name>
    <name type="common">Iberian ribbed newt</name>
    <dbReference type="NCBI Taxonomy" id="8319"/>
    <lineage>
        <taxon>Eukaryota</taxon>
        <taxon>Metazoa</taxon>
        <taxon>Chordata</taxon>
        <taxon>Craniata</taxon>
        <taxon>Vertebrata</taxon>
        <taxon>Euteleostomi</taxon>
        <taxon>Amphibia</taxon>
        <taxon>Batrachia</taxon>
        <taxon>Caudata</taxon>
        <taxon>Salamandroidea</taxon>
        <taxon>Salamandridae</taxon>
        <taxon>Pleurodelinae</taxon>
        <taxon>Pleurodeles</taxon>
    </lineage>
</organism>
<proteinExistence type="predicted"/>
<comment type="caution">
    <text evidence="1">The sequence shown here is derived from an EMBL/GenBank/DDBJ whole genome shotgun (WGS) entry which is preliminary data.</text>
</comment>
<accession>A0AAV7LLH8</accession>
<dbReference type="Proteomes" id="UP001066276">
    <property type="component" value="Chromosome 11"/>
</dbReference>
<name>A0AAV7LLH8_PLEWA</name>
<keyword evidence="2" id="KW-1185">Reference proteome</keyword>
<dbReference type="EMBL" id="JANPWB010000015">
    <property type="protein sequence ID" value="KAJ1091839.1"/>
    <property type="molecule type" value="Genomic_DNA"/>
</dbReference>
<dbReference type="AlphaFoldDB" id="A0AAV7LLH8"/>
<reference evidence="1" key="1">
    <citation type="journal article" date="2022" name="bioRxiv">
        <title>Sequencing and chromosome-scale assembly of the giantPleurodeles waltlgenome.</title>
        <authorList>
            <person name="Brown T."/>
            <person name="Elewa A."/>
            <person name="Iarovenko S."/>
            <person name="Subramanian E."/>
            <person name="Araus A.J."/>
            <person name="Petzold A."/>
            <person name="Susuki M."/>
            <person name="Suzuki K.-i.T."/>
            <person name="Hayashi T."/>
            <person name="Toyoda A."/>
            <person name="Oliveira C."/>
            <person name="Osipova E."/>
            <person name="Leigh N.D."/>
            <person name="Simon A."/>
            <person name="Yun M.H."/>
        </authorList>
    </citation>
    <scope>NUCLEOTIDE SEQUENCE</scope>
    <source>
        <strain evidence="1">20211129_DDA</strain>
        <tissue evidence="1">Liver</tissue>
    </source>
</reference>
<sequence length="126" mass="14126">MFNGCCVSFPPELTWIRSRAWQGSRAGSTATVCTPSDPLSRKLPSPDATFARSRLNSGVEVRVEDVEDFQELWRGVNCEIRFVFDDRGDVFVFSVFQVIVEGFSGYVSSGCLLHVNNVHPFRRSST</sequence>
<protein>
    <submittedName>
        <fullName evidence="1">Uncharacterized protein</fullName>
    </submittedName>
</protein>
<gene>
    <name evidence="1" type="ORF">NDU88_004954</name>
</gene>